<dbReference type="PROSITE" id="PS00122">
    <property type="entry name" value="CARBOXYLESTERASE_B_1"/>
    <property type="match status" value="1"/>
</dbReference>
<feature type="signal peptide" evidence="3">
    <location>
        <begin position="1"/>
        <end position="22"/>
    </location>
</feature>
<feature type="chain" id="PRO_5005137300" description="Carboxylic ester hydrolase" evidence="3">
    <location>
        <begin position="23"/>
        <end position="553"/>
    </location>
</feature>
<dbReference type="InParanoid" id="K1WJ37"/>
<dbReference type="ESTHER" id="marbu-k1wj37">
    <property type="family name" value="Fungal_carboxylesterase_lipase"/>
</dbReference>
<dbReference type="InterPro" id="IPR019826">
    <property type="entry name" value="Carboxylesterase_B_AS"/>
</dbReference>
<dbReference type="PANTHER" id="PTHR11559">
    <property type="entry name" value="CARBOXYLESTERASE"/>
    <property type="match status" value="1"/>
</dbReference>
<dbReference type="InterPro" id="IPR050309">
    <property type="entry name" value="Type-B_Carboxylest/Lipase"/>
</dbReference>
<dbReference type="InterPro" id="IPR029058">
    <property type="entry name" value="AB_hydrolase_fold"/>
</dbReference>
<sequence length="553" mass="60401">MLTFRFFTAVAALSTTITEILAATVTIKNGTVVGRYVASYKQDHFLGIPYAQPPLGHLRFNLPQPINKTWDGTLNATEYGPMCSQYLFPVVLDPPNYLTSYTHSEDCLTINVVRPSNVTEESRVPVMGGSSDGRYNMSYMLQDSVNMGQPAIMVSMNYRLKGWGFLAGDKVRGQGLNNIGLHDQRLALQWIQENIAAFGGDASRVTLYGESAGAISIGHHLLAYGGRDEKLFSAAICQSGGPWFFGNYHSSEVGEANYQAVLNATNCTTSQDELACLRAAPFEVLNSTFSQLAFLPVVDGGLIPTYNSVALGKGNFVKVPLIIGTNTDEGKLFTSPSINTTEDFRNVLQSPPTGIYTTTPATVDTLVALYPYPGSSSLHGQSDDTITPPGYGAQFNRASRWNGDAQFVAGRRYTCELWAQHGIPCYSYRFNAIPAGVDPLKKGATHFEEVAFVFNNVLGTGMVSSPFPVEPASRALSYRALGELMSRMWMSFAATHSPNNHKLSSFNATWPMYSLDAPANIVFEGSTTSFIEKDDYRSEALKFIIDSALDFSR</sequence>
<dbReference type="Pfam" id="PF00135">
    <property type="entry name" value="COesterase"/>
    <property type="match status" value="1"/>
</dbReference>
<keyword evidence="2 3" id="KW-0378">Hydrolase</keyword>
<organism evidence="5 6">
    <name type="scientific">Marssonina brunnea f. sp. multigermtubi (strain MB_m1)</name>
    <name type="common">Marssonina leaf spot fungus</name>
    <dbReference type="NCBI Taxonomy" id="1072389"/>
    <lineage>
        <taxon>Eukaryota</taxon>
        <taxon>Fungi</taxon>
        <taxon>Dikarya</taxon>
        <taxon>Ascomycota</taxon>
        <taxon>Pezizomycotina</taxon>
        <taxon>Leotiomycetes</taxon>
        <taxon>Helotiales</taxon>
        <taxon>Drepanopezizaceae</taxon>
        <taxon>Drepanopeziza</taxon>
    </lineage>
</organism>
<dbReference type="KEGG" id="mbe:MBM_09125"/>
<dbReference type="HOGENOM" id="CLU_006586_10_6_1"/>
<dbReference type="Gene3D" id="3.40.50.1820">
    <property type="entry name" value="alpha/beta hydrolase"/>
    <property type="match status" value="1"/>
</dbReference>
<reference evidence="5 6" key="1">
    <citation type="journal article" date="2012" name="BMC Genomics">
        <title>Sequencing the genome of Marssonina brunnea reveals fungus-poplar co-evolution.</title>
        <authorList>
            <person name="Zhu S."/>
            <person name="Cao Y.-Z."/>
            <person name="Jiang C."/>
            <person name="Tan B.-Y."/>
            <person name="Wang Z."/>
            <person name="Feng S."/>
            <person name="Zhang L."/>
            <person name="Su X.-H."/>
            <person name="Brejova B."/>
            <person name="Vinar T."/>
            <person name="Xu M."/>
            <person name="Wang M.-X."/>
            <person name="Zhang S.-G."/>
            <person name="Huang M.-R."/>
            <person name="Wu R."/>
            <person name="Zhou Y."/>
        </authorList>
    </citation>
    <scope>NUCLEOTIDE SEQUENCE [LARGE SCALE GENOMIC DNA]</scope>
    <source>
        <strain evidence="5 6">MB_m1</strain>
    </source>
</reference>
<dbReference type="STRING" id="1072389.K1WJ37"/>
<dbReference type="Proteomes" id="UP000006753">
    <property type="component" value="Unassembled WGS sequence"/>
</dbReference>
<comment type="similarity">
    <text evidence="1 3">Belongs to the type-B carboxylesterase/lipase family.</text>
</comment>
<evidence type="ECO:0000256" key="2">
    <source>
        <dbReference type="ARBA" id="ARBA00022801"/>
    </source>
</evidence>
<dbReference type="AlphaFoldDB" id="K1WJ37"/>
<keyword evidence="6" id="KW-1185">Reference proteome</keyword>
<dbReference type="EC" id="3.1.1.-" evidence="3"/>
<protein>
    <recommendedName>
        <fullName evidence="3">Carboxylic ester hydrolase</fullName>
        <ecNumber evidence="3">3.1.1.-</ecNumber>
    </recommendedName>
</protein>
<evidence type="ECO:0000256" key="1">
    <source>
        <dbReference type="ARBA" id="ARBA00005964"/>
    </source>
</evidence>
<dbReference type="OMA" id="FLPKATQ"/>
<dbReference type="SUPFAM" id="SSF53474">
    <property type="entry name" value="alpha/beta-Hydrolases"/>
    <property type="match status" value="1"/>
</dbReference>
<keyword evidence="3" id="KW-0732">Signal</keyword>
<name>K1WJ37_MARBU</name>
<proteinExistence type="inferred from homology"/>
<evidence type="ECO:0000259" key="4">
    <source>
        <dbReference type="Pfam" id="PF00135"/>
    </source>
</evidence>
<evidence type="ECO:0000313" key="5">
    <source>
        <dbReference type="EMBL" id="EKD12896.1"/>
    </source>
</evidence>
<dbReference type="eggNOG" id="KOG4389">
    <property type="taxonomic scope" value="Eukaryota"/>
</dbReference>
<evidence type="ECO:0000313" key="6">
    <source>
        <dbReference type="Proteomes" id="UP000006753"/>
    </source>
</evidence>
<dbReference type="GO" id="GO:0016787">
    <property type="term" value="F:hydrolase activity"/>
    <property type="evidence" value="ECO:0007669"/>
    <property type="project" value="UniProtKB-KW"/>
</dbReference>
<dbReference type="PROSITE" id="PS00941">
    <property type="entry name" value="CARBOXYLESTERASE_B_2"/>
    <property type="match status" value="1"/>
</dbReference>
<gene>
    <name evidence="5" type="ORF">MBM_09125</name>
</gene>
<evidence type="ECO:0000256" key="3">
    <source>
        <dbReference type="RuleBase" id="RU361235"/>
    </source>
</evidence>
<dbReference type="InterPro" id="IPR002018">
    <property type="entry name" value="CarbesteraseB"/>
</dbReference>
<feature type="domain" description="Carboxylesterase type B" evidence="4">
    <location>
        <begin position="23"/>
        <end position="515"/>
    </location>
</feature>
<dbReference type="OrthoDB" id="408631at2759"/>
<dbReference type="InterPro" id="IPR019819">
    <property type="entry name" value="Carboxylesterase_B_CS"/>
</dbReference>
<dbReference type="EMBL" id="JH921454">
    <property type="protein sequence ID" value="EKD12896.1"/>
    <property type="molecule type" value="Genomic_DNA"/>
</dbReference>
<accession>K1WJ37</accession>